<dbReference type="InterPro" id="IPR002126">
    <property type="entry name" value="Cadherin-like_dom"/>
</dbReference>
<evidence type="ECO:0000256" key="5">
    <source>
        <dbReference type="PROSITE-ProRule" id="PRU00043"/>
    </source>
</evidence>
<organism evidence="8 9">
    <name type="scientific">Gnathostoma spinigerum</name>
    <dbReference type="NCBI Taxonomy" id="75299"/>
    <lineage>
        <taxon>Eukaryota</taxon>
        <taxon>Metazoa</taxon>
        <taxon>Ecdysozoa</taxon>
        <taxon>Nematoda</taxon>
        <taxon>Chromadorea</taxon>
        <taxon>Rhabditida</taxon>
        <taxon>Spirurina</taxon>
        <taxon>Gnathostomatomorpha</taxon>
        <taxon>Gnathostomatoidea</taxon>
        <taxon>Gnathostomatidae</taxon>
        <taxon>Gnathostoma</taxon>
    </lineage>
</organism>
<keyword evidence="2" id="KW-0677">Repeat</keyword>
<keyword evidence="9" id="KW-1185">Reference proteome</keyword>
<evidence type="ECO:0000256" key="6">
    <source>
        <dbReference type="SAM" id="Phobius"/>
    </source>
</evidence>
<dbReference type="InterPro" id="IPR020894">
    <property type="entry name" value="Cadherin_CS"/>
</dbReference>
<feature type="domain" description="Cadherin" evidence="7">
    <location>
        <begin position="94"/>
        <end position="231"/>
    </location>
</feature>
<dbReference type="GO" id="GO:0005509">
    <property type="term" value="F:calcium ion binding"/>
    <property type="evidence" value="ECO:0007669"/>
    <property type="project" value="UniProtKB-UniRule"/>
</dbReference>
<name>A0ABD6EPN5_9BILA</name>
<dbReference type="PROSITE" id="PS00232">
    <property type="entry name" value="CADHERIN_1"/>
    <property type="match status" value="1"/>
</dbReference>
<dbReference type="AlphaFoldDB" id="A0ABD6EPN5"/>
<protein>
    <recommendedName>
        <fullName evidence="7">Cadherin domain-containing protein</fullName>
    </recommendedName>
</protein>
<dbReference type="InterPro" id="IPR039808">
    <property type="entry name" value="Cadherin"/>
</dbReference>
<accession>A0ABD6EPN5</accession>
<evidence type="ECO:0000313" key="9">
    <source>
        <dbReference type="Proteomes" id="UP001608902"/>
    </source>
</evidence>
<reference evidence="8 9" key="1">
    <citation type="submission" date="2024-08" db="EMBL/GenBank/DDBJ databases">
        <title>Gnathostoma spinigerum genome.</title>
        <authorList>
            <person name="Gonzalez-Bertolin B."/>
            <person name="Monzon S."/>
            <person name="Zaballos A."/>
            <person name="Jimenez P."/>
            <person name="Dekumyoy P."/>
            <person name="Varona S."/>
            <person name="Cuesta I."/>
            <person name="Sumanam S."/>
            <person name="Adisakwattana P."/>
            <person name="Gasser R.B."/>
            <person name="Hernandez-Gonzalez A."/>
            <person name="Young N.D."/>
            <person name="Perteguer M.J."/>
        </authorList>
    </citation>
    <scope>NUCLEOTIDE SEQUENCE [LARGE SCALE GENOMIC DNA]</scope>
    <source>
        <strain evidence="8">AL3</strain>
        <tissue evidence="8">Liver</tissue>
    </source>
</reference>
<keyword evidence="6" id="KW-1133">Transmembrane helix</keyword>
<evidence type="ECO:0000256" key="3">
    <source>
        <dbReference type="ARBA" id="ARBA00022837"/>
    </source>
</evidence>
<evidence type="ECO:0000313" key="8">
    <source>
        <dbReference type="EMBL" id="MFH4981241.1"/>
    </source>
</evidence>
<keyword evidence="3 5" id="KW-0106">Calcium</keyword>
<evidence type="ECO:0000256" key="1">
    <source>
        <dbReference type="ARBA" id="ARBA00004370"/>
    </source>
</evidence>
<dbReference type="Proteomes" id="UP001608902">
    <property type="component" value="Unassembled WGS sequence"/>
</dbReference>
<proteinExistence type="predicted"/>
<keyword evidence="4 6" id="KW-0472">Membrane</keyword>
<dbReference type="GO" id="GO:0016020">
    <property type="term" value="C:membrane"/>
    <property type="evidence" value="ECO:0007669"/>
    <property type="project" value="UniProtKB-SubCell"/>
</dbReference>
<evidence type="ECO:0000256" key="4">
    <source>
        <dbReference type="ARBA" id="ARBA00023136"/>
    </source>
</evidence>
<feature type="domain" description="Cadherin" evidence="7">
    <location>
        <begin position="4"/>
        <end position="93"/>
    </location>
</feature>
<dbReference type="CDD" id="cd11304">
    <property type="entry name" value="Cadherin_repeat"/>
    <property type="match status" value="1"/>
</dbReference>
<sequence>MLEGRKIDRLRAFDEDRSDSIFFHVFGGDGKFGIDNDGVLYLAGELDREEKEYYELRVVVTNSEDEPSSPFGNQPSIAVNITVLDVNDNGPQFEQSLYRTAFHKNSLAGTELLSVRAIDPDGSSTEEPSEQNKIIYGIVGNVYRHGDKTRQADGYLTIGENDGLVKLAYSANHLVGGLFDAKIVTSDDSENQNHLAFSRIKAWIYDEEYVVSVKLLRKIQDIKNEEIIELIRELSDVSKYDTLLLRLDYTYIGGYPQESPLEARFLFIDSQNDTIIPAKVAISIVDENSVGAIKPLPQLFQAEAVIGKEKSSADRTSAAALLLCVFSLLSILILIIFGIIMCYHRAKFLREKADFEDRQIAIGSMNKSKRYKQPPPYIRQTIHNLREKPPNAESSAAYSVQEVNMVVTDNSETIKRVHYLVDADGS</sequence>
<dbReference type="Gene3D" id="2.60.40.60">
    <property type="entry name" value="Cadherins"/>
    <property type="match status" value="2"/>
</dbReference>
<dbReference type="PROSITE" id="PS50268">
    <property type="entry name" value="CADHERIN_2"/>
    <property type="match status" value="2"/>
</dbReference>
<evidence type="ECO:0000259" key="7">
    <source>
        <dbReference type="PROSITE" id="PS50268"/>
    </source>
</evidence>
<comment type="caution">
    <text evidence="8">The sequence shown here is derived from an EMBL/GenBank/DDBJ whole genome shotgun (WGS) entry which is preliminary data.</text>
</comment>
<evidence type="ECO:0000256" key="2">
    <source>
        <dbReference type="ARBA" id="ARBA00022737"/>
    </source>
</evidence>
<comment type="subcellular location">
    <subcellularLocation>
        <location evidence="1">Membrane</location>
    </subcellularLocation>
</comment>
<dbReference type="SUPFAM" id="SSF49313">
    <property type="entry name" value="Cadherin-like"/>
    <property type="match status" value="2"/>
</dbReference>
<dbReference type="PRINTS" id="PR00205">
    <property type="entry name" value="CADHERIN"/>
</dbReference>
<dbReference type="EMBL" id="JBGFUD010006853">
    <property type="protein sequence ID" value="MFH4981241.1"/>
    <property type="molecule type" value="Genomic_DNA"/>
</dbReference>
<dbReference type="SMART" id="SM00112">
    <property type="entry name" value="CA"/>
    <property type="match status" value="1"/>
</dbReference>
<dbReference type="PANTHER" id="PTHR24027">
    <property type="entry name" value="CADHERIN-23"/>
    <property type="match status" value="1"/>
</dbReference>
<dbReference type="Pfam" id="PF00028">
    <property type="entry name" value="Cadherin"/>
    <property type="match status" value="1"/>
</dbReference>
<gene>
    <name evidence="8" type="ORF">AB6A40_007950</name>
</gene>
<dbReference type="PANTHER" id="PTHR24027:SF438">
    <property type="entry name" value="CADHERIN 23"/>
    <property type="match status" value="1"/>
</dbReference>
<keyword evidence="6" id="KW-0812">Transmembrane</keyword>
<feature type="transmembrane region" description="Helical" evidence="6">
    <location>
        <begin position="318"/>
        <end position="343"/>
    </location>
</feature>
<dbReference type="InterPro" id="IPR015919">
    <property type="entry name" value="Cadherin-like_sf"/>
</dbReference>